<protein>
    <submittedName>
        <fullName evidence="5">Efflux RND transporter periplasmic adaptor subunit</fullName>
    </submittedName>
</protein>
<accession>A0A437MEC2</accession>
<evidence type="ECO:0000313" key="6">
    <source>
        <dbReference type="Proteomes" id="UP000282957"/>
    </source>
</evidence>
<sequence length="361" mass="38421">MRPSLILPVLLMLAACKADQAAEIPREEPPTPVQTAEYRPAPVERPANLTGVIRARREADLGFRAGGRIAERLVNLGDRVRQGDALARIDARDLDLALRAAEADLAAAEAQSVQAANDASRSAQLLAAGHVAPAFNDQRVAAARAARERVASAAASRNLARNRASYATLVAPADGVVTAILAEAGQVVAEGTPVLRIANPAEREILVQVPETLTDRVEDPTATASFWARRDDRLPVTLREMAAQAEPGLRTYAARFTIPNAPDWAQLGMTATVHLPARGGMAARIPLSALHDRGQGPMVWALEGRDRLRAVPVTVLAMAETTATVTANLPEGARIIAMGPQLLGPETRVRPVDQRLASTLR</sequence>
<keyword evidence="2" id="KW-0175">Coiled coil</keyword>
<keyword evidence="3" id="KW-0732">Signal</keyword>
<proteinExistence type="inferred from homology"/>
<dbReference type="AlphaFoldDB" id="A0A437MEC2"/>
<dbReference type="EMBL" id="SACL01000004">
    <property type="protein sequence ID" value="RVT95955.1"/>
    <property type="molecule type" value="Genomic_DNA"/>
</dbReference>
<dbReference type="GO" id="GO:0015562">
    <property type="term" value="F:efflux transmembrane transporter activity"/>
    <property type="evidence" value="ECO:0007669"/>
    <property type="project" value="TreeGrafter"/>
</dbReference>
<comment type="similarity">
    <text evidence="1">Belongs to the membrane fusion protein (MFP) (TC 8.A.1) family.</text>
</comment>
<reference evidence="5 6" key="1">
    <citation type="submission" date="2019-01" db="EMBL/GenBank/DDBJ databases">
        <authorList>
            <person name="Chen W.-M."/>
        </authorList>
    </citation>
    <scope>NUCLEOTIDE SEQUENCE [LARGE SCALE GENOMIC DNA]</scope>
    <source>
        <strain evidence="5 6">CCP-6</strain>
    </source>
</reference>
<dbReference type="Pfam" id="PF25917">
    <property type="entry name" value="BSH_RND"/>
    <property type="match status" value="1"/>
</dbReference>
<dbReference type="RefSeq" id="WP_127787888.1">
    <property type="nucleotide sequence ID" value="NZ_SACL01000004.1"/>
</dbReference>
<feature type="chain" id="PRO_5019085630" evidence="3">
    <location>
        <begin position="22"/>
        <end position="361"/>
    </location>
</feature>
<dbReference type="PANTHER" id="PTHR30469:SF18">
    <property type="entry name" value="RESISTANCE-NODULATION-CELL DIVISION (RND) EFFLUX MEMBRANE FUSION PROTEIN-RELATED"/>
    <property type="match status" value="1"/>
</dbReference>
<evidence type="ECO:0000256" key="2">
    <source>
        <dbReference type="SAM" id="Coils"/>
    </source>
</evidence>
<evidence type="ECO:0000256" key="1">
    <source>
        <dbReference type="ARBA" id="ARBA00009477"/>
    </source>
</evidence>
<dbReference type="SUPFAM" id="SSF111369">
    <property type="entry name" value="HlyD-like secretion proteins"/>
    <property type="match status" value="1"/>
</dbReference>
<feature type="domain" description="Multidrug resistance protein MdtA-like barrel-sandwich hybrid" evidence="4">
    <location>
        <begin position="58"/>
        <end position="193"/>
    </location>
</feature>
<dbReference type="InterPro" id="IPR006143">
    <property type="entry name" value="RND_pump_MFP"/>
</dbReference>
<dbReference type="GO" id="GO:1990281">
    <property type="term" value="C:efflux pump complex"/>
    <property type="evidence" value="ECO:0007669"/>
    <property type="project" value="TreeGrafter"/>
</dbReference>
<dbReference type="NCBIfam" id="TIGR01730">
    <property type="entry name" value="RND_mfp"/>
    <property type="match status" value="1"/>
</dbReference>
<name>A0A437MEC2_9PROT</name>
<dbReference type="Gene3D" id="2.40.420.20">
    <property type="match status" value="1"/>
</dbReference>
<organism evidence="5 6">
    <name type="scientific">Rhodovarius crocodyli</name>
    <dbReference type="NCBI Taxonomy" id="1979269"/>
    <lineage>
        <taxon>Bacteria</taxon>
        <taxon>Pseudomonadati</taxon>
        <taxon>Pseudomonadota</taxon>
        <taxon>Alphaproteobacteria</taxon>
        <taxon>Acetobacterales</taxon>
        <taxon>Roseomonadaceae</taxon>
        <taxon>Rhodovarius</taxon>
    </lineage>
</organism>
<dbReference type="OrthoDB" id="9813967at2"/>
<dbReference type="Proteomes" id="UP000282957">
    <property type="component" value="Unassembled WGS sequence"/>
</dbReference>
<dbReference type="Gene3D" id="2.40.30.170">
    <property type="match status" value="1"/>
</dbReference>
<feature type="signal peptide" evidence="3">
    <location>
        <begin position="1"/>
        <end position="21"/>
    </location>
</feature>
<evidence type="ECO:0000256" key="3">
    <source>
        <dbReference type="SAM" id="SignalP"/>
    </source>
</evidence>
<dbReference type="Gene3D" id="1.10.287.470">
    <property type="entry name" value="Helix hairpin bin"/>
    <property type="match status" value="1"/>
</dbReference>
<dbReference type="PROSITE" id="PS51257">
    <property type="entry name" value="PROKAR_LIPOPROTEIN"/>
    <property type="match status" value="1"/>
</dbReference>
<evidence type="ECO:0000259" key="4">
    <source>
        <dbReference type="Pfam" id="PF25917"/>
    </source>
</evidence>
<evidence type="ECO:0000313" key="5">
    <source>
        <dbReference type="EMBL" id="RVT95955.1"/>
    </source>
</evidence>
<comment type="caution">
    <text evidence="5">The sequence shown here is derived from an EMBL/GenBank/DDBJ whole genome shotgun (WGS) entry which is preliminary data.</text>
</comment>
<dbReference type="PANTHER" id="PTHR30469">
    <property type="entry name" value="MULTIDRUG RESISTANCE PROTEIN MDTA"/>
    <property type="match status" value="1"/>
</dbReference>
<gene>
    <name evidence="5" type="ORF">EOD42_12535</name>
</gene>
<keyword evidence="6" id="KW-1185">Reference proteome</keyword>
<feature type="coiled-coil region" evidence="2">
    <location>
        <begin position="91"/>
        <end position="118"/>
    </location>
</feature>
<dbReference type="Gene3D" id="2.40.50.100">
    <property type="match status" value="1"/>
</dbReference>
<dbReference type="InterPro" id="IPR058625">
    <property type="entry name" value="MdtA-like_BSH"/>
</dbReference>